<dbReference type="Proteomes" id="UP000220922">
    <property type="component" value="Unassembled WGS sequence"/>
</dbReference>
<evidence type="ECO:0000259" key="1">
    <source>
        <dbReference type="PROSITE" id="PS51787"/>
    </source>
</evidence>
<dbReference type="InterPro" id="IPR003111">
    <property type="entry name" value="Lon_prtase_N"/>
</dbReference>
<proteinExistence type="predicted"/>
<name>A0A2H3KQP8_9CHLR</name>
<dbReference type="AlphaFoldDB" id="A0A2H3KQP8"/>
<accession>A0A2H3KQP8</accession>
<gene>
    <name evidence="2" type="ORF">A9Q02_09040</name>
</gene>
<reference evidence="2 3" key="1">
    <citation type="submission" date="2016-05" db="EMBL/GenBank/DDBJ databases">
        <authorList>
            <person name="Lavstsen T."/>
            <person name="Jespersen J.S."/>
        </authorList>
    </citation>
    <scope>NUCLEOTIDE SEQUENCE [LARGE SCALE GENOMIC DNA]</scope>
    <source>
        <strain evidence="2 3">B7-9</strain>
    </source>
</reference>
<dbReference type="SMART" id="SM00464">
    <property type="entry name" value="LON"/>
    <property type="match status" value="1"/>
</dbReference>
<dbReference type="Pfam" id="PF02190">
    <property type="entry name" value="LON_substr_bdg"/>
    <property type="match status" value="1"/>
</dbReference>
<protein>
    <submittedName>
        <fullName evidence="2">Peptidase S16</fullName>
    </submittedName>
</protein>
<keyword evidence="3" id="KW-1185">Reference proteome</keyword>
<comment type="caution">
    <text evidence="2">The sequence shown here is derived from an EMBL/GenBank/DDBJ whole genome shotgun (WGS) entry which is preliminary data.</text>
</comment>
<dbReference type="Gene3D" id="2.30.130.40">
    <property type="entry name" value="LON domain-like"/>
    <property type="match status" value="1"/>
</dbReference>
<sequence>MSRQLPLFPLGTILFPGMTINLHIFEERYRSMIATCIEQRMPFGIVLIRAGDEVEEGRLGAAPAEPHLVGTTAEISANVRLEDGRFLLTAVGRERFTIRQITQRHPYLVASVQVLEEDVAPGVTKAAEELRAMYLRYWKAVEVATGVPVEPDELPSDPATMAYQLADRLQVPLARKQHWLEAPLLARLYEMASDLRAELALMPGSQDGAGQGFAGLGSLN</sequence>
<dbReference type="PANTHER" id="PTHR46732">
    <property type="entry name" value="ATP-DEPENDENT PROTEASE LA (LON) DOMAIN PROTEIN"/>
    <property type="match status" value="1"/>
</dbReference>
<evidence type="ECO:0000313" key="3">
    <source>
        <dbReference type="Proteomes" id="UP000220922"/>
    </source>
</evidence>
<dbReference type="PANTHER" id="PTHR46732:SF8">
    <property type="entry name" value="ATP-DEPENDENT PROTEASE LA (LON) DOMAIN PROTEIN"/>
    <property type="match status" value="1"/>
</dbReference>
<dbReference type="InterPro" id="IPR046336">
    <property type="entry name" value="Lon_prtase_N_sf"/>
</dbReference>
<dbReference type="OrthoDB" id="9806457at2"/>
<feature type="domain" description="Lon N-terminal" evidence="1">
    <location>
        <begin position="5"/>
        <end position="200"/>
    </location>
</feature>
<dbReference type="SUPFAM" id="SSF88697">
    <property type="entry name" value="PUA domain-like"/>
    <property type="match status" value="1"/>
</dbReference>
<dbReference type="EMBL" id="LYXE01000031">
    <property type="protein sequence ID" value="PDW00750.1"/>
    <property type="molecule type" value="Genomic_DNA"/>
</dbReference>
<dbReference type="PROSITE" id="PS51787">
    <property type="entry name" value="LON_N"/>
    <property type="match status" value="1"/>
</dbReference>
<organism evidence="2 3">
    <name type="scientific">Candidatus Chloroploca asiatica</name>
    <dbReference type="NCBI Taxonomy" id="1506545"/>
    <lineage>
        <taxon>Bacteria</taxon>
        <taxon>Bacillati</taxon>
        <taxon>Chloroflexota</taxon>
        <taxon>Chloroflexia</taxon>
        <taxon>Chloroflexales</taxon>
        <taxon>Chloroflexineae</taxon>
        <taxon>Oscillochloridaceae</taxon>
        <taxon>Candidatus Chloroploca</taxon>
    </lineage>
</organism>
<dbReference type="RefSeq" id="WP_097650835.1">
    <property type="nucleotide sequence ID" value="NZ_LYXE01000031.1"/>
</dbReference>
<dbReference type="InterPro" id="IPR015947">
    <property type="entry name" value="PUA-like_sf"/>
</dbReference>
<evidence type="ECO:0000313" key="2">
    <source>
        <dbReference type="EMBL" id="PDW00750.1"/>
    </source>
</evidence>